<dbReference type="InterPro" id="IPR032675">
    <property type="entry name" value="LRR_dom_sf"/>
</dbReference>
<dbReference type="SUPFAM" id="SSF52047">
    <property type="entry name" value="RNI-like"/>
    <property type="match status" value="1"/>
</dbReference>
<proteinExistence type="predicted"/>
<dbReference type="Proteomes" id="UP001147695">
    <property type="component" value="Unassembled WGS sequence"/>
</dbReference>
<dbReference type="AlphaFoldDB" id="A0A9W9R5H4"/>
<name>A0A9W9R5H4_PENBR</name>
<dbReference type="EMBL" id="JAPZBQ010000001">
    <property type="protein sequence ID" value="KAJ5351163.1"/>
    <property type="molecule type" value="Genomic_DNA"/>
</dbReference>
<evidence type="ECO:0008006" key="3">
    <source>
        <dbReference type="Google" id="ProtNLM"/>
    </source>
</evidence>
<gene>
    <name evidence="1" type="ORF">N7452_000137</name>
</gene>
<protein>
    <recommendedName>
        <fullName evidence="3">F-box domain-containing protein</fullName>
    </recommendedName>
</protein>
<dbReference type="Gene3D" id="3.80.10.10">
    <property type="entry name" value="Ribonuclease Inhibitor"/>
    <property type="match status" value="1"/>
</dbReference>
<accession>A0A9W9R5H4</accession>
<reference evidence="1" key="1">
    <citation type="submission" date="2022-12" db="EMBL/GenBank/DDBJ databases">
        <authorList>
            <person name="Petersen C."/>
        </authorList>
    </citation>
    <scope>NUCLEOTIDE SEQUENCE</scope>
    <source>
        <strain evidence="1">IBT 35673</strain>
    </source>
</reference>
<evidence type="ECO:0000313" key="2">
    <source>
        <dbReference type="Proteomes" id="UP001147695"/>
    </source>
</evidence>
<sequence>MKRPEEIPYVWDLIFRASPPEVLKIACEVCKLFNDLATPLLYQSAILRRSGTTGENWDVLPIDFEEEDPVKARDVESSLFNRLCGSEKLRARTRELIVVKEEGDWGPRWINDYSIFDSLLAGLVEGMPNLSNVYFEGDWPVSNEVVIALGKHGKSPRLHLLNREYGREPRRRTCLMPAPYRKRKTIVRPIVRTLHIRVTHLDHYPETHVGHDTILRDLFHAYPNLEDLRIWAIPYQRTGITGSDGMPILSNFLNFVSPENTSDVPGSMLSLNGYVLWHDVSFWREQFPWHKLRSLSLGPYECPRFLESVGGCVQNLTSFTITQFCKQTAMTHAGLDAFLSSFSTLERLTAKGYVPSVQAVAHHPHLKHLCLHAIEYPDRERPTLSLAEIELLDQSCPNLISLDIDINPNMDGTWPDPIIESLATRFPNLNQFFIHVELGIRRMELEWQLRFQVGRQLNQQTKQDLREQFDNYSDDSDDSMCEMDAADTQDYDECRDAWNASVLTRSKAQDFGERFFGRRHESLALKKMTLRTGETLRQFSGQRPDYALDEDHHQRVFEICAPSDKSVEVVVKEL</sequence>
<evidence type="ECO:0000313" key="1">
    <source>
        <dbReference type="EMBL" id="KAJ5351163.1"/>
    </source>
</evidence>
<organism evidence="1 2">
    <name type="scientific">Penicillium brevicompactum</name>
    <dbReference type="NCBI Taxonomy" id="5074"/>
    <lineage>
        <taxon>Eukaryota</taxon>
        <taxon>Fungi</taxon>
        <taxon>Dikarya</taxon>
        <taxon>Ascomycota</taxon>
        <taxon>Pezizomycotina</taxon>
        <taxon>Eurotiomycetes</taxon>
        <taxon>Eurotiomycetidae</taxon>
        <taxon>Eurotiales</taxon>
        <taxon>Aspergillaceae</taxon>
        <taxon>Penicillium</taxon>
    </lineage>
</organism>
<reference evidence="1" key="2">
    <citation type="journal article" date="2023" name="IMA Fungus">
        <title>Comparative genomic study of the Penicillium genus elucidates a diverse pangenome and 15 lateral gene transfer events.</title>
        <authorList>
            <person name="Petersen C."/>
            <person name="Sorensen T."/>
            <person name="Nielsen M.R."/>
            <person name="Sondergaard T.E."/>
            <person name="Sorensen J.L."/>
            <person name="Fitzpatrick D.A."/>
            <person name="Frisvad J.C."/>
            <person name="Nielsen K.L."/>
        </authorList>
    </citation>
    <scope>NUCLEOTIDE SEQUENCE</scope>
    <source>
        <strain evidence="1">IBT 35673</strain>
    </source>
</reference>
<comment type="caution">
    <text evidence="1">The sequence shown here is derived from an EMBL/GenBank/DDBJ whole genome shotgun (WGS) entry which is preliminary data.</text>
</comment>